<feature type="domain" description="HTH lacI-type" evidence="5">
    <location>
        <begin position="46"/>
        <end position="100"/>
    </location>
</feature>
<proteinExistence type="predicted"/>
<dbReference type="InterPro" id="IPR010982">
    <property type="entry name" value="Lambda_DNA-bd_dom_sf"/>
</dbReference>
<dbReference type="Gene3D" id="3.40.50.2300">
    <property type="match status" value="2"/>
</dbReference>
<dbReference type="CDD" id="cd01392">
    <property type="entry name" value="HTH_LacI"/>
    <property type="match status" value="1"/>
</dbReference>
<dbReference type="Proteomes" id="UP000321234">
    <property type="component" value="Unassembled WGS sequence"/>
</dbReference>
<organism evidence="6 7">
    <name type="scientific">Quadrisphaera setariae</name>
    <dbReference type="NCBI Taxonomy" id="2593304"/>
    <lineage>
        <taxon>Bacteria</taxon>
        <taxon>Bacillati</taxon>
        <taxon>Actinomycetota</taxon>
        <taxon>Actinomycetes</taxon>
        <taxon>Kineosporiales</taxon>
        <taxon>Kineosporiaceae</taxon>
        <taxon>Quadrisphaera</taxon>
    </lineage>
</organism>
<reference evidence="6 7" key="1">
    <citation type="submission" date="2019-07" db="EMBL/GenBank/DDBJ databases">
        <title>Quadrisphaera sp. strain DD2A genome sequencing and assembly.</title>
        <authorList>
            <person name="Kim I."/>
        </authorList>
    </citation>
    <scope>NUCLEOTIDE SEQUENCE [LARGE SCALE GENOMIC DNA]</scope>
    <source>
        <strain evidence="6 7">DD2A</strain>
    </source>
</reference>
<dbReference type="SMART" id="SM00354">
    <property type="entry name" value="HTH_LACI"/>
    <property type="match status" value="1"/>
</dbReference>
<dbReference type="EMBL" id="VKAC01000001">
    <property type="protein sequence ID" value="TXR57974.1"/>
    <property type="molecule type" value="Genomic_DNA"/>
</dbReference>
<dbReference type="Pfam" id="PF00356">
    <property type="entry name" value="LacI"/>
    <property type="match status" value="1"/>
</dbReference>
<evidence type="ECO:0000256" key="2">
    <source>
        <dbReference type="ARBA" id="ARBA00023125"/>
    </source>
</evidence>
<sequence>MGDRGPQGLRTAATAPARPWPRHRPRPHTPGVSALIHPPLPPGRTPSITDVAARAGVSIQTVSRVLNSAPKVAAGTRQRVLEAITELGYRRNPAARALATGRGGLVGVLTSSSALYGPASITAALGLAATEAGVHLAVEHVVDFDVESVRHGLSRLVDQYAAAVVLVAPVREAYEALAGAHPLVPVPVLAVSSGGVGAVEVSVDQRAGARLAVQHLLDLGHETVWHVRGPQGWYEADQREEGWREVLQAAGREVPPVLEGAWSADSGYRAGELLARVPEVTAVFAANDSSALGLVRALAERGRSVPDDVSVVGFDDVPESAHFLPPLTTVRQEFSELGRAALQQVLRMVDRGSAADDDGGESVAGSVQLQPELVVRRSSTAPRR</sequence>
<evidence type="ECO:0000259" key="5">
    <source>
        <dbReference type="PROSITE" id="PS50932"/>
    </source>
</evidence>
<dbReference type="InterPro" id="IPR028082">
    <property type="entry name" value="Peripla_BP_I"/>
</dbReference>
<dbReference type="GO" id="GO:0000976">
    <property type="term" value="F:transcription cis-regulatory region binding"/>
    <property type="evidence" value="ECO:0007669"/>
    <property type="project" value="TreeGrafter"/>
</dbReference>
<evidence type="ECO:0000256" key="3">
    <source>
        <dbReference type="ARBA" id="ARBA00023163"/>
    </source>
</evidence>
<dbReference type="SUPFAM" id="SSF53822">
    <property type="entry name" value="Periplasmic binding protein-like I"/>
    <property type="match status" value="1"/>
</dbReference>
<dbReference type="GO" id="GO:0003700">
    <property type="term" value="F:DNA-binding transcription factor activity"/>
    <property type="evidence" value="ECO:0007669"/>
    <property type="project" value="TreeGrafter"/>
</dbReference>
<dbReference type="OrthoDB" id="9785139at2"/>
<keyword evidence="1" id="KW-0805">Transcription regulation</keyword>
<comment type="caution">
    <text evidence="6">The sequence shown here is derived from an EMBL/GenBank/DDBJ whole genome shotgun (WGS) entry which is preliminary data.</text>
</comment>
<evidence type="ECO:0000256" key="4">
    <source>
        <dbReference type="SAM" id="MobiDB-lite"/>
    </source>
</evidence>
<dbReference type="PANTHER" id="PTHR30146:SF109">
    <property type="entry name" value="HTH-TYPE TRANSCRIPTIONAL REGULATOR GALS"/>
    <property type="match status" value="1"/>
</dbReference>
<dbReference type="PROSITE" id="PS00356">
    <property type="entry name" value="HTH_LACI_1"/>
    <property type="match status" value="1"/>
</dbReference>
<evidence type="ECO:0000313" key="6">
    <source>
        <dbReference type="EMBL" id="TXR57974.1"/>
    </source>
</evidence>
<dbReference type="CDD" id="cd01574">
    <property type="entry name" value="PBP1_LacI"/>
    <property type="match status" value="1"/>
</dbReference>
<dbReference type="PROSITE" id="PS50932">
    <property type="entry name" value="HTH_LACI_2"/>
    <property type="match status" value="1"/>
</dbReference>
<evidence type="ECO:0000256" key="1">
    <source>
        <dbReference type="ARBA" id="ARBA00023015"/>
    </source>
</evidence>
<feature type="region of interest" description="Disordered" evidence="4">
    <location>
        <begin position="1"/>
        <end position="46"/>
    </location>
</feature>
<gene>
    <name evidence="6" type="ORF">FMM08_01770</name>
</gene>
<protein>
    <submittedName>
        <fullName evidence="6">LacI family DNA-binding transcriptional regulator</fullName>
    </submittedName>
</protein>
<dbReference type="SUPFAM" id="SSF47413">
    <property type="entry name" value="lambda repressor-like DNA-binding domains"/>
    <property type="match status" value="1"/>
</dbReference>
<dbReference type="InterPro" id="IPR000843">
    <property type="entry name" value="HTH_LacI"/>
</dbReference>
<keyword evidence="3" id="KW-0804">Transcription</keyword>
<name>A0A5C8ZK29_9ACTN</name>
<dbReference type="Gene3D" id="1.10.260.40">
    <property type="entry name" value="lambda repressor-like DNA-binding domains"/>
    <property type="match status" value="1"/>
</dbReference>
<dbReference type="PANTHER" id="PTHR30146">
    <property type="entry name" value="LACI-RELATED TRANSCRIPTIONAL REPRESSOR"/>
    <property type="match status" value="1"/>
</dbReference>
<accession>A0A5C8ZK29</accession>
<evidence type="ECO:0000313" key="7">
    <source>
        <dbReference type="Proteomes" id="UP000321234"/>
    </source>
</evidence>
<keyword evidence="2 6" id="KW-0238">DNA-binding</keyword>
<keyword evidence="7" id="KW-1185">Reference proteome</keyword>
<dbReference type="InterPro" id="IPR046335">
    <property type="entry name" value="LacI/GalR-like_sensor"/>
</dbReference>
<dbReference type="AlphaFoldDB" id="A0A5C8ZK29"/>
<dbReference type="Pfam" id="PF13377">
    <property type="entry name" value="Peripla_BP_3"/>
    <property type="match status" value="1"/>
</dbReference>